<feature type="compositionally biased region" description="Low complexity" evidence="9">
    <location>
        <begin position="132"/>
        <end position="148"/>
    </location>
</feature>
<dbReference type="SMART" id="SM00387">
    <property type="entry name" value="HATPase_c"/>
    <property type="match status" value="1"/>
</dbReference>
<dbReference type="Pfam" id="PF10436">
    <property type="entry name" value="BCDHK_Adom3"/>
    <property type="match status" value="1"/>
</dbReference>
<sequence length="570" mass="64304">MISNQYGSLFRLYRHRCNGGVSLIPLFTPISPTNCTLVRKRSGTNPVYHAKTNAIKNNQTETNKSFSDGSINASSISSNNSSSSSPSSTSSINECISVLSSVPDIKSTRMELHGRHSYFDNIRHSMNSHMIQMSQQQQQQQQQNQMNSKEMSHKQQQQQQQQQSSSPTQPIPNGKIHHQSNNNGIVSTRKSNPWTSNLSKSINWFYNQSGIDAAAAKPSVRLTPATILYSGKSADGSHILRSAMYLQKELPVRIAHRIAGFRSLPFLVGCNPTILSVHELYIKAFFMLTEYPSIVDRETESGYTKLLRELLDAHKNVVSMLAEGFRECRKHIQNEEMIRKFLDRTLTSRLGIRMLAEHHLALTDNNDRPNYVGIINVTMKPKEIIDYWVDYVCQMSERHYGRTPPIKINGHVNASFPYIRTPLDYILPELLKNAVRATVEAHYDSATLPPIIVTIASNEIDFIIRISDRGSGIAHELVDLVTQYHFTTANRDQSLENDGGKFDRGLFQNIMTDSSAQASPMHGFGFGLPTSRAYAEYLNGKLTIESMQGIGTDVYLRLRHIDGKYESFRI</sequence>
<dbReference type="InterPro" id="IPR039028">
    <property type="entry name" value="BCKD/PDK"/>
</dbReference>
<dbReference type="InterPro" id="IPR018955">
    <property type="entry name" value="BCDHK/PDK_N"/>
</dbReference>
<proteinExistence type="inferred from homology"/>
<dbReference type="PANTHER" id="PTHR11947">
    <property type="entry name" value="PYRUVATE DEHYDROGENASE KINASE"/>
    <property type="match status" value="1"/>
</dbReference>
<dbReference type="GO" id="GO:0004740">
    <property type="term" value="F:pyruvate dehydrogenase (acetyl-transferring) kinase activity"/>
    <property type="evidence" value="ECO:0007669"/>
    <property type="project" value="TreeGrafter"/>
</dbReference>
<feature type="region of interest" description="Disordered" evidence="9">
    <location>
        <begin position="130"/>
        <end position="192"/>
    </location>
</feature>
<keyword evidence="7 8" id="KW-0496">Mitochondrion</keyword>
<keyword evidence="5 8" id="KW-0418">Kinase</keyword>
<evidence type="ECO:0000256" key="1">
    <source>
        <dbReference type="ARBA" id="ARBA00006155"/>
    </source>
</evidence>
<evidence type="ECO:0000256" key="4">
    <source>
        <dbReference type="ARBA" id="ARBA00022741"/>
    </source>
</evidence>
<keyword evidence="4 8" id="KW-0547">Nucleotide-binding</keyword>
<comment type="caution">
    <text evidence="11">The sequence shown here is derived from an EMBL/GenBank/DDBJ whole genome shotgun (WGS) entry which is preliminary data.</text>
</comment>
<dbReference type="Gene3D" id="1.20.140.20">
    <property type="entry name" value="Alpha-ketoacid/pyruvate dehydrogenase kinase, N-terminal domain"/>
    <property type="match status" value="1"/>
</dbReference>
<evidence type="ECO:0000256" key="2">
    <source>
        <dbReference type="ARBA" id="ARBA00022553"/>
    </source>
</evidence>
<feature type="compositionally biased region" description="Polar residues" evidence="9">
    <location>
        <begin position="179"/>
        <end position="192"/>
    </location>
</feature>
<evidence type="ECO:0000256" key="6">
    <source>
        <dbReference type="ARBA" id="ARBA00022840"/>
    </source>
</evidence>
<dbReference type="GO" id="GO:0005759">
    <property type="term" value="C:mitochondrial matrix"/>
    <property type="evidence" value="ECO:0007669"/>
    <property type="project" value="UniProtKB-SubCell"/>
</dbReference>
<evidence type="ECO:0000256" key="8">
    <source>
        <dbReference type="RuleBase" id="RU366032"/>
    </source>
</evidence>
<dbReference type="EMBL" id="JAPWDV010000004">
    <property type="protein sequence ID" value="KAJ6216015.1"/>
    <property type="molecule type" value="Genomic_DNA"/>
</dbReference>
<reference evidence="11" key="1">
    <citation type="submission" date="2022-12" db="EMBL/GenBank/DDBJ databases">
        <title>Genome assemblies of Blomia tropicalis.</title>
        <authorList>
            <person name="Cui Y."/>
        </authorList>
    </citation>
    <scope>NUCLEOTIDE SEQUENCE</scope>
    <source>
        <tissue evidence="11">Adult mites</tissue>
    </source>
</reference>
<name>A0A9Q0LYM8_BLOTA</name>
<accession>A0A9Q0LYM8</accession>
<dbReference type="CDD" id="cd16929">
    <property type="entry name" value="HATPase_PDK-like"/>
    <property type="match status" value="1"/>
</dbReference>
<dbReference type="SUPFAM" id="SSF55874">
    <property type="entry name" value="ATPase domain of HSP90 chaperone/DNA topoisomerase II/histidine kinase"/>
    <property type="match status" value="1"/>
</dbReference>
<dbReference type="Gene3D" id="3.30.565.10">
    <property type="entry name" value="Histidine kinase-like ATPase, C-terminal domain"/>
    <property type="match status" value="1"/>
</dbReference>
<evidence type="ECO:0000256" key="7">
    <source>
        <dbReference type="ARBA" id="ARBA00023128"/>
    </source>
</evidence>
<dbReference type="SUPFAM" id="SSF81995">
    <property type="entry name" value="beta-sandwich domain of Sec23/24"/>
    <property type="match status" value="1"/>
</dbReference>
<feature type="region of interest" description="Disordered" evidence="9">
    <location>
        <begin position="59"/>
        <end position="90"/>
    </location>
</feature>
<dbReference type="OMA" id="ICEAQEH"/>
<evidence type="ECO:0000259" key="10">
    <source>
        <dbReference type="PROSITE" id="PS50109"/>
    </source>
</evidence>
<keyword evidence="3 8" id="KW-0808">Transferase</keyword>
<gene>
    <name evidence="11" type="ORF">RDWZM_010515</name>
</gene>
<evidence type="ECO:0000313" key="12">
    <source>
        <dbReference type="Proteomes" id="UP001142055"/>
    </source>
</evidence>
<dbReference type="InterPro" id="IPR036784">
    <property type="entry name" value="AK/P_DHK_N_sf"/>
</dbReference>
<keyword evidence="2" id="KW-0597">Phosphoprotein</keyword>
<dbReference type="Pfam" id="PF02518">
    <property type="entry name" value="HATPase_c"/>
    <property type="match status" value="1"/>
</dbReference>
<evidence type="ECO:0000256" key="3">
    <source>
        <dbReference type="ARBA" id="ARBA00022679"/>
    </source>
</evidence>
<dbReference type="InterPro" id="IPR003594">
    <property type="entry name" value="HATPase_dom"/>
</dbReference>
<evidence type="ECO:0000313" key="11">
    <source>
        <dbReference type="EMBL" id="KAJ6216015.1"/>
    </source>
</evidence>
<dbReference type="PROSITE" id="PS50109">
    <property type="entry name" value="HIS_KIN"/>
    <property type="match status" value="1"/>
</dbReference>
<keyword evidence="12" id="KW-1185">Reference proteome</keyword>
<feature type="compositionally biased region" description="Low complexity" evidence="9">
    <location>
        <begin position="65"/>
        <end position="90"/>
    </location>
</feature>
<dbReference type="SUPFAM" id="SSF69012">
    <property type="entry name" value="alpha-ketoacid dehydrogenase kinase, N-terminal domain"/>
    <property type="match status" value="1"/>
</dbReference>
<evidence type="ECO:0000256" key="9">
    <source>
        <dbReference type="SAM" id="MobiDB-lite"/>
    </source>
</evidence>
<dbReference type="GO" id="GO:0010906">
    <property type="term" value="P:regulation of glucose metabolic process"/>
    <property type="evidence" value="ECO:0007669"/>
    <property type="project" value="TreeGrafter"/>
</dbReference>
<comment type="subcellular location">
    <subcellularLocation>
        <location evidence="8">Mitochondrion matrix</location>
    </subcellularLocation>
</comment>
<protein>
    <recommendedName>
        <fullName evidence="8">Protein-serine/threonine kinase</fullName>
        <ecNumber evidence="8">2.7.11.-</ecNumber>
    </recommendedName>
</protein>
<dbReference type="AlphaFoldDB" id="A0A9Q0LYM8"/>
<dbReference type="EC" id="2.7.11.-" evidence="8"/>
<evidence type="ECO:0000256" key="5">
    <source>
        <dbReference type="ARBA" id="ARBA00022777"/>
    </source>
</evidence>
<dbReference type="GO" id="GO:0005524">
    <property type="term" value="F:ATP binding"/>
    <property type="evidence" value="ECO:0007669"/>
    <property type="project" value="UniProtKB-UniRule"/>
</dbReference>
<dbReference type="PANTHER" id="PTHR11947:SF20">
    <property type="entry name" value="[3-METHYL-2-OXOBUTANOATE DEHYDROGENASE [LIPOAMIDE]] KINASE, MITOCHONDRIAL"/>
    <property type="match status" value="1"/>
</dbReference>
<organism evidence="11 12">
    <name type="scientific">Blomia tropicalis</name>
    <name type="common">Mite</name>
    <dbReference type="NCBI Taxonomy" id="40697"/>
    <lineage>
        <taxon>Eukaryota</taxon>
        <taxon>Metazoa</taxon>
        <taxon>Ecdysozoa</taxon>
        <taxon>Arthropoda</taxon>
        <taxon>Chelicerata</taxon>
        <taxon>Arachnida</taxon>
        <taxon>Acari</taxon>
        <taxon>Acariformes</taxon>
        <taxon>Sarcoptiformes</taxon>
        <taxon>Astigmata</taxon>
        <taxon>Glycyphagoidea</taxon>
        <taxon>Echimyopodidae</taxon>
        <taxon>Blomia</taxon>
    </lineage>
</organism>
<feature type="compositionally biased region" description="Low complexity" evidence="9">
    <location>
        <begin position="155"/>
        <end position="166"/>
    </location>
</feature>
<dbReference type="Proteomes" id="UP001142055">
    <property type="component" value="Chromosome 4"/>
</dbReference>
<keyword evidence="6 8" id="KW-0067">ATP-binding</keyword>
<dbReference type="InterPro" id="IPR005467">
    <property type="entry name" value="His_kinase_dom"/>
</dbReference>
<feature type="domain" description="Histidine kinase" evidence="10">
    <location>
        <begin position="423"/>
        <end position="562"/>
    </location>
</feature>
<dbReference type="InterPro" id="IPR036890">
    <property type="entry name" value="HATPase_C_sf"/>
</dbReference>
<comment type="similarity">
    <text evidence="1 8">Belongs to the PDK/BCKDK protein kinase family.</text>
</comment>